<dbReference type="OrthoDB" id="4535590at2"/>
<sequence>MAAAPVAPMTGQAVADLYDAFAGYPLRSTIEGCAHCVTEADQAALRSAPLPELTAESLSRFGFKALTTWGDVDDLRHFLPRMLEIAVTDDGWDLHATFVKLATARWWDWPDGERRAIERYADALWLHVLTLMPTSRSAADVLDAFGTAFEDLTPFLVIWRAEATEPARCQLADLLLNRPSGLDSHLADWLAEPETRQAIEAGFFAAGSPDAARLLSDAYDVLGR</sequence>
<dbReference type="RefSeq" id="WP_130348504.1">
    <property type="nucleotide sequence ID" value="NZ_SGWQ01000016.1"/>
</dbReference>
<dbReference type="AlphaFoldDB" id="A0A4Q7KCX8"/>
<reference evidence="1 2" key="1">
    <citation type="submission" date="2019-02" db="EMBL/GenBank/DDBJ databases">
        <title>Genomic Encyclopedia of Type Strains, Phase IV (KMG-IV): sequencing the most valuable type-strain genomes for metagenomic binning, comparative biology and taxonomic classification.</title>
        <authorList>
            <person name="Goeker M."/>
        </authorList>
    </citation>
    <scope>NUCLEOTIDE SEQUENCE [LARGE SCALE GENOMIC DNA]</scope>
    <source>
        <strain evidence="1 2">DSM 101727</strain>
    </source>
</reference>
<comment type="caution">
    <text evidence="1">The sequence shown here is derived from an EMBL/GenBank/DDBJ whole genome shotgun (WGS) entry which is preliminary data.</text>
</comment>
<proteinExistence type="predicted"/>
<gene>
    <name evidence="1" type="ORF">EV193_116104</name>
</gene>
<accession>A0A4Q7KCX8</accession>
<protein>
    <submittedName>
        <fullName evidence="1">Uncharacterized protein</fullName>
    </submittedName>
</protein>
<evidence type="ECO:0000313" key="1">
    <source>
        <dbReference type="EMBL" id="RZS30583.1"/>
    </source>
</evidence>
<keyword evidence="2" id="KW-1185">Reference proteome</keyword>
<name>A0A4Q7KCX8_9PSEU</name>
<dbReference type="Proteomes" id="UP000294257">
    <property type="component" value="Unassembled WGS sequence"/>
</dbReference>
<evidence type="ECO:0000313" key="2">
    <source>
        <dbReference type="Proteomes" id="UP000294257"/>
    </source>
</evidence>
<organism evidence="1 2">
    <name type="scientific">Herbihabitans rhizosphaerae</name>
    <dbReference type="NCBI Taxonomy" id="1872711"/>
    <lineage>
        <taxon>Bacteria</taxon>
        <taxon>Bacillati</taxon>
        <taxon>Actinomycetota</taxon>
        <taxon>Actinomycetes</taxon>
        <taxon>Pseudonocardiales</taxon>
        <taxon>Pseudonocardiaceae</taxon>
        <taxon>Herbihabitans</taxon>
    </lineage>
</organism>
<dbReference type="EMBL" id="SGWQ01000016">
    <property type="protein sequence ID" value="RZS30583.1"/>
    <property type="molecule type" value="Genomic_DNA"/>
</dbReference>